<sequence length="240" mass="27369">MSVLTGALGSLGPKLLRLLQDEYKLQKGVRKQVQWLRSELEGIHTFLCKVSDVPWDRLDEQVKKMGKVFGKAKARRSIAGAIEDIKKHLEEVAERRQKYKLDDIMCKPLATTSTIDPRLKAMYKQVTQLIGVDKSRDELVSMLMTLQPDDGTSNQEMKKVSIVGVGGLGKSTLAKAVYEKLKSQYDCGAFISIGRDYDLVKVFMDILFHLDGEKHKDIHNTRRGLELLIHQLREFLKKKR</sequence>
<evidence type="ECO:0000313" key="8">
    <source>
        <dbReference type="EMBL" id="CAD6252793.1"/>
    </source>
</evidence>
<comment type="caution">
    <text evidence="8">The sequence shown here is derived from an EMBL/GenBank/DDBJ whole genome shotgun (WGS) entry which is preliminary data.</text>
</comment>
<protein>
    <submittedName>
        <fullName evidence="8">Uncharacterized protein</fullName>
    </submittedName>
</protein>
<evidence type="ECO:0000256" key="3">
    <source>
        <dbReference type="ARBA" id="ARBA00022737"/>
    </source>
</evidence>
<dbReference type="Gene3D" id="3.40.50.300">
    <property type="entry name" value="P-loop containing nucleotide triphosphate hydrolases"/>
    <property type="match status" value="1"/>
</dbReference>
<dbReference type="SUPFAM" id="SSF52540">
    <property type="entry name" value="P-loop containing nucleoside triphosphate hydrolases"/>
    <property type="match status" value="1"/>
</dbReference>
<evidence type="ECO:0000256" key="1">
    <source>
        <dbReference type="ARBA" id="ARBA00008894"/>
    </source>
</evidence>
<dbReference type="GO" id="GO:0006952">
    <property type="term" value="P:defense response"/>
    <property type="evidence" value="ECO:0007669"/>
    <property type="project" value="UniProtKB-KW"/>
</dbReference>
<keyword evidence="9" id="KW-1185">Reference proteome</keyword>
<evidence type="ECO:0000313" key="9">
    <source>
        <dbReference type="Proteomes" id="UP000604825"/>
    </source>
</evidence>
<evidence type="ECO:0000259" key="7">
    <source>
        <dbReference type="Pfam" id="PF18052"/>
    </source>
</evidence>
<evidence type="ECO:0000256" key="4">
    <source>
        <dbReference type="ARBA" id="ARBA00022741"/>
    </source>
</evidence>
<reference evidence="8" key="1">
    <citation type="submission" date="2020-10" db="EMBL/GenBank/DDBJ databases">
        <authorList>
            <person name="Han B."/>
            <person name="Lu T."/>
            <person name="Zhao Q."/>
            <person name="Huang X."/>
            <person name="Zhao Y."/>
        </authorList>
    </citation>
    <scope>NUCLEOTIDE SEQUENCE</scope>
</reference>
<feature type="domain" description="NB-ARC" evidence="6">
    <location>
        <begin position="154"/>
        <end position="240"/>
    </location>
</feature>
<dbReference type="OrthoDB" id="682754at2759"/>
<evidence type="ECO:0000259" key="6">
    <source>
        <dbReference type="Pfam" id="PF00931"/>
    </source>
</evidence>
<keyword evidence="3" id="KW-0677">Repeat</keyword>
<keyword evidence="4" id="KW-0547">Nucleotide-binding</keyword>
<dbReference type="PANTHER" id="PTHR19338:SF67">
    <property type="entry name" value="AAA+ ATPASE DOMAIN-CONTAINING PROTEIN"/>
    <property type="match status" value="1"/>
</dbReference>
<accession>A0A811Q3J4</accession>
<dbReference type="PANTHER" id="PTHR19338">
    <property type="entry name" value="TRANSLOCASE OF INNER MITOCHONDRIAL MEMBRANE 13 HOMOLOG"/>
    <property type="match status" value="1"/>
</dbReference>
<proteinExistence type="inferred from homology"/>
<dbReference type="Pfam" id="PF18052">
    <property type="entry name" value="Rx_N"/>
    <property type="match status" value="1"/>
</dbReference>
<dbReference type="Proteomes" id="UP000604825">
    <property type="component" value="Unassembled WGS sequence"/>
</dbReference>
<keyword evidence="5" id="KW-0611">Plant defense</keyword>
<keyword evidence="2" id="KW-0433">Leucine-rich repeat</keyword>
<dbReference type="GO" id="GO:0043531">
    <property type="term" value="F:ADP binding"/>
    <property type="evidence" value="ECO:0007669"/>
    <property type="project" value="InterPro"/>
</dbReference>
<dbReference type="Gene3D" id="1.20.5.4130">
    <property type="match status" value="1"/>
</dbReference>
<gene>
    <name evidence="8" type="ORF">NCGR_LOCUS36440</name>
</gene>
<dbReference type="AlphaFoldDB" id="A0A811Q3J4"/>
<dbReference type="EMBL" id="CAJGYO010000009">
    <property type="protein sequence ID" value="CAD6252793.1"/>
    <property type="molecule type" value="Genomic_DNA"/>
</dbReference>
<organism evidence="8 9">
    <name type="scientific">Miscanthus lutarioriparius</name>
    <dbReference type="NCBI Taxonomy" id="422564"/>
    <lineage>
        <taxon>Eukaryota</taxon>
        <taxon>Viridiplantae</taxon>
        <taxon>Streptophyta</taxon>
        <taxon>Embryophyta</taxon>
        <taxon>Tracheophyta</taxon>
        <taxon>Spermatophyta</taxon>
        <taxon>Magnoliopsida</taxon>
        <taxon>Liliopsida</taxon>
        <taxon>Poales</taxon>
        <taxon>Poaceae</taxon>
        <taxon>PACMAD clade</taxon>
        <taxon>Panicoideae</taxon>
        <taxon>Andropogonodae</taxon>
        <taxon>Andropogoneae</taxon>
        <taxon>Saccharinae</taxon>
        <taxon>Miscanthus</taxon>
    </lineage>
</organism>
<dbReference type="Pfam" id="PF00931">
    <property type="entry name" value="NB-ARC"/>
    <property type="match status" value="1"/>
</dbReference>
<comment type="similarity">
    <text evidence="1">Belongs to the disease resistance NB-LRR family.</text>
</comment>
<dbReference type="InterPro" id="IPR041118">
    <property type="entry name" value="Rx_N"/>
</dbReference>
<evidence type="ECO:0000256" key="2">
    <source>
        <dbReference type="ARBA" id="ARBA00022614"/>
    </source>
</evidence>
<evidence type="ECO:0000256" key="5">
    <source>
        <dbReference type="ARBA" id="ARBA00022821"/>
    </source>
</evidence>
<name>A0A811Q3J4_9POAL</name>
<dbReference type="InterPro" id="IPR027417">
    <property type="entry name" value="P-loop_NTPase"/>
</dbReference>
<dbReference type="InterPro" id="IPR002182">
    <property type="entry name" value="NB-ARC"/>
</dbReference>
<feature type="domain" description="Disease resistance N-terminal" evidence="7">
    <location>
        <begin position="7"/>
        <end position="64"/>
    </location>
</feature>